<feature type="region of interest" description="Disordered" evidence="5">
    <location>
        <begin position="169"/>
        <end position="188"/>
    </location>
</feature>
<dbReference type="AlphaFoldDB" id="A0A8C3GWA2"/>
<reference evidence="6" key="3">
    <citation type="submission" date="2025-09" db="UniProtKB">
        <authorList>
            <consortium name="Ensembl"/>
        </authorList>
    </citation>
    <scope>IDENTIFICATION</scope>
</reference>
<keyword evidence="4" id="KW-0539">Nucleus</keyword>
<keyword evidence="7" id="KW-1185">Reference proteome</keyword>
<dbReference type="GO" id="GO:0005634">
    <property type="term" value="C:nucleus"/>
    <property type="evidence" value="ECO:0007669"/>
    <property type="project" value="UniProtKB-SubCell"/>
</dbReference>
<reference evidence="6" key="2">
    <citation type="submission" date="2025-08" db="UniProtKB">
        <authorList>
            <consortium name="Ensembl"/>
        </authorList>
    </citation>
    <scope>IDENTIFICATION</scope>
</reference>
<evidence type="ECO:0000256" key="2">
    <source>
        <dbReference type="ARBA" id="ARBA00004496"/>
    </source>
</evidence>
<dbReference type="PANTHER" id="PTHR12348">
    <property type="entry name" value="TSC22"/>
    <property type="match status" value="1"/>
</dbReference>
<evidence type="ECO:0000256" key="4">
    <source>
        <dbReference type="ARBA" id="ARBA00023242"/>
    </source>
</evidence>
<name>A0A8C3GWA2_CORMO</name>
<keyword evidence="3" id="KW-0963">Cytoplasm</keyword>
<sequence>MQTGFTPSASTQAAMSTGMYQSPMEVAVYQLHNFSISFFSSLLGGDVVSVKLDNSASGASVVAIDNKIEQAMVSCSAAPPPRTFPRHHAGAMPGGGLPAPGWVLCRGRGVPLPTGVPSPHSAARQSCSLSATAAKLIGSSHSAVRRERGWSWRGTLGVSDRAGFLGCSGTPAPQTSGLGRGLESGSGC</sequence>
<evidence type="ECO:0000256" key="3">
    <source>
        <dbReference type="ARBA" id="ARBA00022490"/>
    </source>
</evidence>
<evidence type="ECO:0000256" key="1">
    <source>
        <dbReference type="ARBA" id="ARBA00004123"/>
    </source>
</evidence>
<dbReference type="GO" id="GO:0070236">
    <property type="term" value="P:negative regulation of activation-induced cell death of T cells"/>
    <property type="evidence" value="ECO:0007669"/>
    <property type="project" value="TreeGrafter"/>
</dbReference>
<evidence type="ECO:0000256" key="5">
    <source>
        <dbReference type="SAM" id="MobiDB-lite"/>
    </source>
</evidence>
<accession>A0A8U7N7Y7</accession>
<dbReference type="Ensembl" id="ENSCMUT00000009889.2">
    <property type="protein sequence ID" value="ENSCMUP00000009193.2"/>
    <property type="gene ID" value="ENSCMUG00000005900.2"/>
</dbReference>
<reference evidence="7" key="1">
    <citation type="submission" date="2019-10" db="EMBL/GenBank/DDBJ databases">
        <title>Corvus moneduloides (New Caledonian crow) genome, bCorMon1, primary haplotype.</title>
        <authorList>
            <person name="Rutz C."/>
            <person name="Fungtammasan C."/>
            <person name="Mountcastle J."/>
            <person name="Formenti G."/>
            <person name="Chow W."/>
            <person name="Howe K."/>
            <person name="Steele M.P."/>
            <person name="Fernandes J."/>
            <person name="Gilbert M.T.P."/>
            <person name="Fedrigo O."/>
            <person name="Jarvis E.D."/>
            <person name="Gemmell N."/>
        </authorList>
    </citation>
    <scope>NUCLEOTIDE SEQUENCE [LARGE SCALE GENOMIC DNA]</scope>
</reference>
<protein>
    <submittedName>
        <fullName evidence="6">Uncharacterized protein</fullName>
    </submittedName>
</protein>
<dbReference type="Proteomes" id="UP000694553">
    <property type="component" value="Unassembled WGS sequence"/>
</dbReference>
<organism evidence="6 7">
    <name type="scientific">Corvus moneduloides</name>
    <name type="common">New Caledonian crow</name>
    <dbReference type="NCBI Taxonomy" id="1196302"/>
    <lineage>
        <taxon>Eukaryota</taxon>
        <taxon>Metazoa</taxon>
        <taxon>Chordata</taxon>
        <taxon>Craniata</taxon>
        <taxon>Vertebrata</taxon>
        <taxon>Euteleostomi</taxon>
        <taxon>Archelosauria</taxon>
        <taxon>Archosauria</taxon>
        <taxon>Dinosauria</taxon>
        <taxon>Saurischia</taxon>
        <taxon>Theropoda</taxon>
        <taxon>Coelurosauria</taxon>
        <taxon>Aves</taxon>
        <taxon>Neognathae</taxon>
        <taxon>Neoaves</taxon>
        <taxon>Telluraves</taxon>
        <taxon>Australaves</taxon>
        <taxon>Passeriformes</taxon>
        <taxon>Corvoidea</taxon>
        <taxon>Corvidae</taxon>
        <taxon>Corvus</taxon>
    </lineage>
</organism>
<feature type="compositionally biased region" description="Gly residues" evidence="5">
    <location>
        <begin position="178"/>
        <end position="188"/>
    </location>
</feature>
<dbReference type="PANTHER" id="PTHR12348:SF24">
    <property type="entry name" value="TSC22 DOMAIN FAMILY PROTEIN 3"/>
    <property type="match status" value="1"/>
</dbReference>
<accession>A0A8C3GWA2</accession>
<evidence type="ECO:0000313" key="7">
    <source>
        <dbReference type="Proteomes" id="UP000694553"/>
    </source>
</evidence>
<comment type="subcellular location">
    <subcellularLocation>
        <location evidence="2">Cytoplasm</location>
    </subcellularLocation>
    <subcellularLocation>
        <location evidence="1">Nucleus</location>
    </subcellularLocation>
</comment>
<dbReference type="GO" id="GO:0005737">
    <property type="term" value="C:cytoplasm"/>
    <property type="evidence" value="ECO:0007669"/>
    <property type="project" value="UniProtKB-SubCell"/>
</dbReference>
<proteinExistence type="predicted"/>
<evidence type="ECO:0000313" key="6">
    <source>
        <dbReference type="Ensembl" id="ENSCMUP00000009193.2"/>
    </source>
</evidence>